<dbReference type="Proteomes" id="UP001597479">
    <property type="component" value="Unassembled WGS sequence"/>
</dbReference>
<name>A0ABW5VX90_9MICO</name>
<feature type="region of interest" description="Disordered" evidence="1">
    <location>
        <begin position="167"/>
        <end position="191"/>
    </location>
</feature>
<dbReference type="RefSeq" id="WP_377184037.1">
    <property type="nucleotide sequence ID" value="NZ_JBHUOG010000002.1"/>
</dbReference>
<evidence type="ECO:0000256" key="3">
    <source>
        <dbReference type="SAM" id="SignalP"/>
    </source>
</evidence>
<evidence type="ECO:0008006" key="6">
    <source>
        <dbReference type="Google" id="ProtNLM"/>
    </source>
</evidence>
<feature type="transmembrane region" description="Helical" evidence="2">
    <location>
        <begin position="199"/>
        <end position="220"/>
    </location>
</feature>
<feature type="chain" id="PRO_5046283091" description="Gram-positive cocci surface proteins LPxTG domain-containing protein" evidence="3">
    <location>
        <begin position="26"/>
        <end position="223"/>
    </location>
</feature>
<evidence type="ECO:0000313" key="4">
    <source>
        <dbReference type="EMBL" id="MFD2794696.1"/>
    </source>
</evidence>
<feature type="signal peptide" evidence="3">
    <location>
        <begin position="1"/>
        <end position="25"/>
    </location>
</feature>
<keyword evidence="3" id="KW-0732">Signal</keyword>
<comment type="caution">
    <text evidence="4">The sequence shown here is derived from an EMBL/GenBank/DDBJ whole genome shotgun (WGS) entry which is preliminary data.</text>
</comment>
<keyword evidence="5" id="KW-1185">Reference proteome</keyword>
<keyword evidence="2" id="KW-1133">Transmembrane helix</keyword>
<dbReference type="PROSITE" id="PS51257">
    <property type="entry name" value="PROKAR_LIPOPROTEIN"/>
    <property type="match status" value="1"/>
</dbReference>
<accession>A0ABW5VX90</accession>
<dbReference type="EMBL" id="JBHUOG010000002">
    <property type="protein sequence ID" value="MFD2794696.1"/>
    <property type="molecule type" value="Genomic_DNA"/>
</dbReference>
<sequence length="223" mass="22150">MTPARCAALIALLVACVAGVLPAHSAVLVDAPDGPDRLVLSVDGSTWTPDVTTPLLDPDLVWVPGDVATGTLYARNVSGEDATAAVTVHLDGGPDGAGDPLVDELDVRVRTGSGPWTDGPTAAITDLPPGEELPIGIEVRFDPAATNASQLRTARIGVAVLLSAVGPGPDGGGADSDRDPGATPGEDAPGSLPRTGANLLLAALVAVGAVALGVFLRGAARRG</sequence>
<gene>
    <name evidence="4" type="ORF">ACFS27_14150</name>
</gene>
<evidence type="ECO:0000256" key="2">
    <source>
        <dbReference type="SAM" id="Phobius"/>
    </source>
</evidence>
<protein>
    <recommendedName>
        <fullName evidence="6">Gram-positive cocci surface proteins LPxTG domain-containing protein</fullName>
    </recommendedName>
</protein>
<evidence type="ECO:0000256" key="1">
    <source>
        <dbReference type="SAM" id="MobiDB-lite"/>
    </source>
</evidence>
<keyword evidence="2" id="KW-0472">Membrane</keyword>
<keyword evidence="2" id="KW-0812">Transmembrane</keyword>
<reference evidence="5" key="1">
    <citation type="journal article" date="2019" name="Int. J. Syst. Evol. Microbiol.">
        <title>The Global Catalogue of Microorganisms (GCM) 10K type strain sequencing project: providing services to taxonomists for standard genome sequencing and annotation.</title>
        <authorList>
            <consortium name="The Broad Institute Genomics Platform"/>
            <consortium name="The Broad Institute Genome Sequencing Center for Infectious Disease"/>
            <person name="Wu L."/>
            <person name="Ma J."/>
        </authorList>
    </citation>
    <scope>NUCLEOTIDE SEQUENCE [LARGE SCALE GENOMIC DNA]</scope>
    <source>
        <strain evidence="5">CCM 7044</strain>
    </source>
</reference>
<evidence type="ECO:0000313" key="5">
    <source>
        <dbReference type="Proteomes" id="UP001597479"/>
    </source>
</evidence>
<proteinExistence type="predicted"/>
<organism evidence="4 5">
    <name type="scientific">Promicromonospora vindobonensis</name>
    <dbReference type="NCBI Taxonomy" id="195748"/>
    <lineage>
        <taxon>Bacteria</taxon>
        <taxon>Bacillati</taxon>
        <taxon>Actinomycetota</taxon>
        <taxon>Actinomycetes</taxon>
        <taxon>Micrococcales</taxon>
        <taxon>Promicromonosporaceae</taxon>
        <taxon>Promicromonospora</taxon>
    </lineage>
</organism>